<feature type="transmembrane region" description="Helical" evidence="6">
    <location>
        <begin position="87"/>
        <end position="110"/>
    </location>
</feature>
<keyword evidence="3 6" id="KW-0812">Transmembrane</keyword>
<protein>
    <submittedName>
        <fullName evidence="7">Putative effector of murein hydrolase LrgA</fullName>
    </submittedName>
</protein>
<dbReference type="AlphaFoldDB" id="A0A3B6W2E5"/>
<proteinExistence type="predicted"/>
<evidence type="ECO:0000256" key="5">
    <source>
        <dbReference type="ARBA" id="ARBA00023136"/>
    </source>
</evidence>
<dbReference type="KEGG" id="bpip:BPP43_08900"/>
<dbReference type="Proteomes" id="UP000010793">
    <property type="component" value="Chromosome"/>
</dbReference>
<keyword evidence="2" id="KW-1003">Cell membrane</keyword>
<evidence type="ECO:0000256" key="2">
    <source>
        <dbReference type="ARBA" id="ARBA00022475"/>
    </source>
</evidence>
<dbReference type="PANTHER" id="PTHR33931">
    <property type="entry name" value="HOLIN-LIKE PROTEIN CIDA-RELATED"/>
    <property type="match status" value="1"/>
</dbReference>
<evidence type="ECO:0000313" key="7">
    <source>
        <dbReference type="EMBL" id="AGA66967.1"/>
    </source>
</evidence>
<keyword evidence="8" id="KW-1185">Reference proteome</keyword>
<evidence type="ECO:0000256" key="3">
    <source>
        <dbReference type="ARBA" id="ARBA00022692"/>
    </source>
</evidence>
<comment type="subcellular location">
    <subcellularLocation>
        <location evidence="1">Cell membrane</location>
        <topology evidence="1">Multi-pass membrane protein</topology>
    </subcellularLocation>
</comment>
<gene>
    <name evidence="7" type="ORF">BPP43_08900</name>
</gene>
<keyword evidence="4 6" id="KW-1133">Transmembrane helix</keyword>
<evidence type="ECO:0000256" key="4">
    <source>
        <dbReference type="ARBA" id="ARBA00022989"/>
    </source>
</evidence>
<keyword evidence="7" id="KW-0378">Hydrolase</keyword>
<feature type="transmembrane region" description="Helical" evidence="6">
    <location>
        <begin position="30"/>
        <end position="47"/>
    </location>
</feature>
<keyword evidence="5 6" id="KW-0472">Membrane</keyword>
<evidence type="ECO:0000256" key="1">
    <source>
        <dbReference type="ARBA" id="ARBA00004651"/>
    </source>
</evidence>
<name>A0A3B6W2E5_BRAPL</name>
<feature type="transmembrane region" description="Helical" evidence="6">
    <location>
        <begin position="7"/>
        <end position="24"/>
    </location>
</feature>
<evidence type="ECO:0000256" key="6">
    <source>
        <dbReference type="SAM" id="Phobius"/>
    </source>
</evidence>
<evidence type="ECO:0000313" key="8">
    <source>
        <dbReference type="Proteomes" id="UP000010793"/>
    </source>
</evidence>
<dbReference type="Pfam" id="PF03788">
    <property type="entry name" value="LrgA"/>
    <property type="match status" value="1"/>
</dbReference>
<dbReference type="EMBL" id="CP002873">
    <property type="protein sequence ID" value="AGA66967.1"/>
    <property type="molecule type" value="Genomic_DNA"/>
</dbReference>
<dbReference type="PANTHER" id="PTHR33931:SF2">
    <property type="entry name" value="HOLIN-LIKE PROTEIN CIDA"/>
    <property type="match status" value="1"/>
</dbReference>
<dbReference type="GO" id="GO:0005886">
    <property type="term" value="C:plasma membrane"/>
    <property type="evidence" value="ECO:0007669"/>
    <property type="project" value="UniProtKB-SubCell"/>
</dbReference>
<accession>A0A3B6W2E5</accession>
<dbReference type="GO" id="GO:0016787">
    <property type="term" value="F:hydrolase activity"/>
    <property type="evidence" value="ECO:0007669"/>
    <property type="project" value="UniProtKB-KW"/>
</dbReference>
<dbReference type="InterPro" id="IPR005538">
    <property type="entry name" value="LrgA/CidA"/>
</dbReference>
<sequence length="121" mass="13741">MKLIKQFSIIFLIYSVSYILSKSLKLPIPGNVIGMLILFLLLVFGIIKESHIDEASDILIKNMSLLFVPATLAIVDEYKYIKDEIIPFLIICIFFVVVIMAATGLSAQFFENIVNKKRKVK</sequence>
<feature type="transmembrane region" description="Helical" evidence="6">
    <location>
        <begin position="59"/>
        <end position="75"/>
    </location>
</feature>
<dbReference type="RefSeq" id="WP_013244184.1">
    <property type="nucleotide sequence ID" value="NC_019908.1"/>
</dbReference>
<reference evidence="7 8" key="1">
    <citation type="journal article" date="2013" name="Genome Announc.">
        <title>Complete Genome Sequence of the Porcine Strain Brachyspira pilosicoli P43/6/78(T.).</title>
        <authorList>
            <person name="Lin C."/>
            <person name="den Bakker H.C."/>
            <person name="Suzuki H."/>
            <person name="Lefebure T."/>
            <person name="Ponnala L."/>
            <person name="Sun Q."/>
            <person name="Stanhope M.J."/>
            <person name="Wiedmann M."/>
            <person name="Duhamel G.E."/>
        </authorList>
    </citation>
    <scope>NUCLEOTIDE SEQUENCE [LARGE SCALE GENOMIC DNA]</scope>
    <source>
        <strain evidence="7 8">P43/6/78</strain>
    </source>
</reference>
<organism evidence="7 8">
    <name type="scientific">Brachyspira pilosicoli P43/6/78</name>
    <dbReference type="NCBI Taxonomy" id="1042417"/>
    <lineage>
        <taxon>Bacteria</taxon>
        <taxon>Pseudomonadati</taxon>
        <taxon>Spirochaetota</taxon>
        <taxon>Spirochaetia</taxon>
        <taxon>Brachyspirales</taxon>
        <taxon>Brachyspiraceae</taxon>
        <taxon>Brachyspira</taxon>
    </lineage>
</organism>
<dbReference type="GeneID" id="56439809"/>